<dbReference type="EMBL" id="JBEDNZ010000004">
    <property type="protein sequence ID" value="KAL0849577.1"/>
    <property type="molecule type" value="Genomic_DNA"/>
</dbReference>
<keyword evidence="10" id="KW-0472">Membrane</keyword>
<keyword evidence="5" id="KW-0813">Transport</keyword>
<evidence type="ECO:0000256" key="12">
    <source>
        <dbReference type="ARBA" id="ARBA00023212"/>
    </source>
</evidence>
<keyword evidence="9" id="KW-0653">Protein transport</keyword>
<accession>A0ABD0TK16</accession>
<dbReference type="GO" id="GO:0030659">
    <property type="term" value="C:cytoplasmic vesicle membrane"/>
    <property type="evidence" value="ECO:0007669"/>
    <property type="project" value="UniProtKB-SubCell"/>
</dbReference>
<evidence type="ECO:0000256" key="4">
    <source>
        <dbReference type="ARBA" id="ARBA00010956"/>
    </source>
</evidence>
<evidence type="ECO:0000256" key="8">
    <source>
        <dbReference type="ARBA" id="ARBA00022737"/>
    </source>
</evidence>
<evidence type="ECO:0000256" key="7">
    <source>
        <dbReference type="ARBA" id="ARBA00022490"/>
    </source>
</evidence>
<feature type="compositionally biased region" description="Basic and acidic residues" evidence="14">
    <location>
        <begin position="93"/>
        <end position="102"/>
    </location>
</feature>
<dbReference type="GO" id="GO:0005856">
    <property type="term" value="C:cytoskeleton"/>
    <property type="evidence" value="ECO:0007669"/>
    <property type="project" value="UniProtKB-SubCell"/>
</dbReference>
<name>A0ABD0TK16_LOXSC</name>
<dbReference type="InterPro" id="IPR029901">
    <property type="entry name" value="Spire"/>
</dbReference>
<proteinExistence type="inferred from homology"/>
<evidence type="ECO:0000256" key="10">
    <source>
        <dbReference type="ARBA" id="ARBA00023136"/>
    </source>
</evidence>
<dbReference type="GO" id="GO:0015031">
    <property type="term" value="P:protein transport"/>
    <property type="evidence" value="ECO:0007669"/>
    <property type="project" value="UniProtKB-KW"/>
</dbReference>
<dbReference type="Gene3D" id="1.10.510.10">
    <property type="entry name" value="Transferase(Phosphotransferase) domain 1"/>
    <property type="match status" value="1"/>
</dbReference>
<evidence type="ECO:0000259" key="15">
    <source>
        <dbReference type="Pfam" id="PF16474"/>
    </source>
</evidence>
<gene>
    <name evidence="16" type="ORF">ABMA28_013839</name>
</gene>
<evidence type="ECO:0000256" key="13">
    <source>
        <dbReference type="ARBA" id="ARBA00023329"/>
    </source>
</evidence>
<dbReference type="PANTHER" id="PTHR21345:SF3">
    <property type="entry name" value="PROTEIN SPIRE"/>
    <property type="match status" value="1"/>
</dbReference>
<dbReference type="GO" id="GO:0005886">
    <property type="term" value="C:plasma membrane"/>
    <property type="evidence" value="ECO:0007669"/>
    <property type="project" value="UniProtKB-SubCell"/>
</dbReference>
<comment type="subcellular location">
    <subcellularLocation>
        <location evidence="3">Cell membrane</location>
        <topology evidence="3">Peripheral membrane protein</topology>
        <orientation evidence="3">Cytoplasmic side</orientation>
    </subcellularLocation>
    <subcellularLocation>
        <location evidence="2">Cytoplasm</location>
        <location evidence="2">Cytoskeleton</location>
    </subcellularLocation>
    <subcellularLocation>
        <location evidence="1">Cytoplasmic vesicle membrane</location>
        <topology evidence="1">Peripheral membrane protein</topology>
        <orientation evidence="1">Cytoplasmic side</orientation>
    </subcellularLocation>
</comment>
<feature type="region of interest" description="Disordered" evidence="14">
    <location>
        <begin position="88"/>
        <end position="113"/>
    </location>
</feature>
<protein>
    <recommendedName>
        <fullName evidence="15">KIND domain-containing protein</fullName>
    </recommendedName>
</protein>
<sequence>MVCGAGSAMMRKAGAAGGPEVALDGAECISLQQILQAFNSTISEEHAWALFHQAARCFQKCLSEGATCYAATEPRHVFLHKDGSVHPTTLLHPGDDSSREEITSEQQGSSDQLPKAGVCWLNPATVPAPAPIHHGDRCRLDHTRYPPADLCRLSIPDGRVKLF</sequence>
<dbReference type="Pfam" id="PF16474">
    <property type="entry name" value="KIND"/>
    <property type="match status" value="1"/>
</dbReference>
<keyword evidence="13" id="KW-0968">Cytoplasmic vesicle</keyword>
<evidence type="ECO:0000256" key="2">
    <source>
        <dbReference type="ARBA" id="ARBA00004245"/>
    </source>
</evidence>
<evidence type="ECO:0000256" key="14">
    <source>
        <dbReference type="SAM" id="MobiDB-lite"/>
    </source>
</evidence>
<organism evidence="16 17">
    <name type="scientific">Loxostege sticticalis</name>
    <name type="common">Beet webworm moth</name>
    <dbReference type="NCBI Taxonomy" id="481309"/>
    <lineage>
        <taxon>Eukaryota</taxon>
        <taxon>Metazoa</taxon>
        <taxon>Ecdysozoa</taxon>
        <taxon>Arthropoda</taxon>
        <taxon>Hexapoda</taxon>
        <taxon>Insecta</taxon>
        <taxon>Pterygota</taxon>
        <taxon>Neoptera</taxon>
        <taxon>Endopterygota</taxon>
        <taxon>Lepidoptera</taxon>
        <taxon>Glossata</taxon>
        <taxon>Ditrysia</taxon>
        <taxon>Pyraloidea</taxon>
        <taxon>Crambidae</taxon>
        <taxon>Pyraustinae</taxon>
        <taxon>Loxostege</taxon>
    </lineage>
</organism>
<evidence type="ECO:0000256" key="9">
    <source>
        <dbReference type="ARBA" id="ARBA00022927"/>
    </source>
</evidence>
<comment type="caution">
    <text evidence="16">The sequence shown here is derived from an EMBL/GenBank/DDBJ whole genome shotgun (WGS) entry which is preliminary data.</text>
</comment>
<keyword evidence="7" id="KW-0963">Cytoplasm</keyword>
<evidence type="ECO:0000256" key="3">
    <source>
        <dbReference type="ARBA" id="ARBA00004413"/>
    </source>
</evidence>
<evidence type="ECO:0000313" key="16">
    <source>
        <dbReference type="EMBL" id="KAL0849577.1"/>
    </source>
</evidence>
<evidence type="ECO:0000313" key="17">
    <source>
        <dbReference type="Proteomes" id="UP001549921"/>
    </source>
</evidence>
<reference evidence="16 17" key="1">
    <citation type="submission" date="2024-06" db="EMBL/GenBank/DDBJ databases">
        <title>A chromosome-level genome assembly of beet webworm, Loxostege sticticalis.</title>
        <authorList>
            <person name="Zhang Y."/>
        </authorList>
    </citation>
    <scope>NUCLEOTIDE SEQUENCE [LARGE SCALE GENOMIC DNA]</scope>
    <source>
        <strain evidence="16">AQ028</strain>
        <tissue evidence="16">Male pupae</tissue>
    </source>
</reference>
<dbReference type="InterPro" id="IPR011019">
    <property type="entry name" value="KIND_dom"/>
</dbReference>
<keyword evidence="11" id="KW-0009">Actin-binding</keyword>
<evidence type="ECO:0000256" key="6">
    <source>
        <dbReference type="ARBA" id="ARBA00022475"/>
    </source>
</evidence>
<dbReference type="Proteomes" id="UP001549921">
    <property type="component" value="Unassembled WGS sequence"/>
</dbReference>
<keyword evidence="6" id="KW-1003">Cell membrane</keyword>
<dbReference type="PANTHER" id="PTHR21345">
    <property type="entry name" value="SPIRE"/>
    <property type="match status" value="1"/>
</dbReference>
<evidence type="ECO:0000256" key="1">
    <source>
        <dbReference type="ARBA" id="ARBA00004180"/>
    </source>
</evidence>
<evidence type="ECO:0000256" key="5">
    <source>
        <dbReference type="ARBA" id="ARBA00022448"/>
    </source>
</evidence>
<feature type="domain" description="KIND" evidence="15">
    <location>
        <begin position="29"/>
        <end position="95"/>
    </location>
</feature>
<dbReference type="AlphaFoldDB" id="A0ABD0TK16"/>
<keyword evidence="12" id="KW-0206">Cytoskeleton</keyword>
<evidence type="ECO:0000256" key="11">
    <source>
        <dbReference type="ARBA" id="ARBA00023203"/>
    </source>
</evidence>
<dbReference type="GO" id="GO:0003779">
    <property type="term" value="F:actin binding"/>
    <property type="evidence" value="ECO:0007669"/>
    <property type="project" value="UniProtKB-KW"/>
</dbReference>
<keyword evidence="8" id="KW-0677">Repeat</keyword>
<comment type="similarity">
    <text evidence="4">Belongs to the spire family.</text>
</comment>